<accession>A0A1Q8S7S4</accession>
<sequence>MAEDEGANSSDTIIRTPHRRRSFMSPEHREHHVAFNEEHNSEKGQFPVRNSSPAESVLMNSPMVMVTPPTPISKRHKSRLNLLDKELPSVPQDFVKEASFLDRQSRGKVDPGCERALWMSYDRGPNVNENIPRVYKTNGTRLKAYPQPHQAPANLWTAMPATDGSPRSSPWVVRHQSEHTQLRCHNPHRWDTEVVTGKESIHPEICKQEPPQRTGALVSNIKEKVKLLEPLNAMSTSRLESWLASQSLSATADVLAENPIPLASSPRLVDNHPGLIQESLSQEIKSWVGHQVTRKRPEWDQSSTSISPSQEASDTTTEGTASTRITTTTGCDQDPTTSRECLDRLERRVSNTLDVIQSQHFNRRYDEVMSTSTEDKSTVSIRQLAKVKQQIMTLVPKSGVAEPTPHNAVIQTVDERYFAKDLPGKEPEEGQKTKPATSLTSMSISHLNASGEVIQHKQTKVKLLLASRFEKNDLGSKTVATQKRSLPMGEGIQVLPHTLRKPHSDGVPSRRLRIGHKMSRLLSKETQARTSNSMPEATNTRSFVNKLGFNYSPKKPEEQDKETIATLVSGARSRAGSATLEACCSTSPTLETKGSEGGGTEGRLRREMWNKRIIKRANHCKLIVKSLGEWYWRVISPCFDPTSPLRKRIETNQSTWGDVGLFLFMFSTGFVLLAAAVRTMHGIAWVIWMVQAMMGCLIAILGS</sequence>
<organism evidence="3 4">
    <name type="scientific">Colletotrichum chlorophyti</name>
    <dbReference type="NCBI Taxonomy" id="708187"/>
    <lineage>
        <taxon>Eukaryota</taxon>
        <taxon>Fungi</taxon>
        <taxon>Dikarya</taxon>
        <taxon>Ascomycota</taxon>
        <taxon>Pezizomycotina</taxon>
        <taxon>Sordariomycetes</taxon>
        <taxon>Hypocreomycetidae</taxon>
        <taxon>Glomerellales</taxon>
        <taxon>Glomerellaceae</taxon>
        <taxon>Colletotrichum</taxon>
    </lineage>
</organism>
<feature type="compositionally biased region" description="Polar residues" evidence="1">
    <location>
        <begin position="300"/>
        <end position="314"/>
    </location>
</feature>
<keyword evidence="4" id="KW-1185">Reference proteome</keyword>
<reference evidence="3 4" key="1">
    <citation type="submission" date="2016-11" db="EMBL/GenBank/DDBJ databases">
        <title>Draft Genome Assembly of Colletotrichum chlorophyti a pathogen of herbaceous plants.</title>
        <authorList>
            <person name="Gan P."/>
            <person name="Narusaka M."/>
            <person name="Tsushima A."/>
            <person name="Narusaka Y."/>
            <person name="Takano Y."/>
            <person name="Shirasu K."/>
        </authorList>
    </citation>
    <scope>NUCLEOTIDE SEQUENCE [LARGE SCALE GENOMIC DNA]</scope>
    <source>
        <strain evidence="3 4">NTL11</strain>
    </source>
</reference>
<feature type="transmembrane region" description="Helical" evidence="2">
    <location>
        <begin position="656"/>
        <end position="676"/>
    </location>
</feature>
<keyword evidence="2" id="KW-0812">Transmembrane</keyword>
<feature type="transmembrane region" description="Helical" evidence="2">
    <location>
        <begin position="683"/>
        <end position="702"/>
    </location>
</feature>
<dbReference type="AlphaFoldDB" id="A0A1Q8S7S4"/>
<dbReference type="STRING" id="708187.A0A1Q8S7S4"/>
<proteinExistence type="predicted"/>
<evidence type="ECO:0000313" key="4">
    <source>
        <dbReference type="Proteomes" id="UP000186583"/>
    </source>
</evidence>
<dbReference type="EMBL" id="MPGH01000008">
    <property type="protein sequence ID" value="OLN97421.1"/>
    <property type="molecule type" value="Genomic_DNA"/>
</dbReference>
<name>A0A1Q8S7S4_9PEZI</name>
<evidence type="ECO:0000256" key="1">
    <source>
        <dbReference type="SAM" id="MobiDB-lite"/>
    </source>
</evidence>
<feature type="region of interest" description="Disordered" evidence="1">
    <location>
        <begin position="291"/>
        <end position="337"/>
    </location>
</feature>
<feature type="compositionally biased region" description="Low complexity" evidence="1">
    <location>
        <begin position="315"/>
        <end position="336"/>
    </location>
</feature>
<protein>
    <submittedName>
        <fullName evidence="3">Uncharacterized protein</fullName>
    </submittedName>
</protein>
<evidence type="ECO:0000256" key="2">
    <source>
        <dbReference type="SAM" id="Phobius"/>
    </source>
</evidence>
<dbReference type="Proteomes" id="UP000186583">
    <property type="component" value="Unassembled WGS sequence"/>
</dbReference>
<gene>
    <name evidence="3" type="ORF">CCHL11_01084</name>
</gene>
<evidence type="ECO:0000313" key="3">
    <source>
        <dbReference type="EMBL" id="OLN97421.1"/>
    </source>
</evidence>
<comment type="caution">
    <text evidence="3">The sequence shown here is derived from an EMBL/GenBank/DDBJ whole genome shotgun (WGS) entry which is preliminary data.</text>
</comment>
<keyword evidence="2" id="KW-0472">Membrane</keyword>
<dbReference type="OrthoDB" id="3439820at2759"/>
<keyword evidence="2" id="KW-1133">Transmembrane helix</keyword>